<sequence>MVAIIKMGSSVRKIFLYNEEKIKKENAQLLAACNYPKGLGEISPEIRIKYLQKLTRLNTKAKRNSVHISLNFSQEDQLNKEQLVRLSSEYMKGIGLENQPYLIYRHTDAGHPHIHLVTTNIRLDGKRLFSLKIGVFKSFATCRAIEKQFGLVPAGMRENSIHAVDQDRVFRVEYGKSETKRAIGTVLHYVLNNYRFTSLVELNAVLKSYNILADRGSRNSPTYRARGLLYRVLDEKGKKIGVPIKSSAFDCKATLNAVEARFAENRILRKKYEGAVRAVIDLTVFRYAPKTMEQLSNQLEKQGIVLLKSGSLQGQKVDLTYVDHRNQTVFRGLDLGMPYSVQGILKRLGNQQNASNAVEDNFLTFKEEIAFNPRVDKGQQPLKCYDLSDFSRKNLLREVAEPQEDFSSVPREWNRRIRKKKKKLSSH</sequence>
<evidence type="ECO:0000313" key="2">
    <source>
        <dbReference type="EMBL" id="SIN78526.1"/>
    </source>
</evidence>
<evidence type="ECO:0000313" key="3">
    <source>
        <dbReference type="Proteomes" id="UP000185221"/>
    </source>
</evidence>
<organism evidence="2 3">
    <name type="scientific">Algoriphagus halophilus</name>
    <dbReference type="NCBI Taxonomy" id="226505"/>
    <lineage>
        <taxon>Bacteria</taxon>
        <taxon>Pseudomonadati</taxon>
        <taxon>Bacteroidota</taxon>
        <taxon>Cytophagia</taxon>
        <taxon>Cytophagales</taxon>
        <taxon>Cyclobacteriaceae</taxon>
        <taxon>Algoriphagus</taxon>
    </lineage>
</organism>
<keyword evidence="3" id="KW-1185">Reference proteome</keyword>
<gene>
    <name evidence="2" type="ORF">SAMN05444394_1764</name>
</gene>
<dbReference type="EMBL" id="FSRC01000001">
    <property type="protein sequence ID" value="SIN78526.1"/>
    <property type="molecule type" value="Genomic_DNA"/>
</dbReference>
<dbReference type="RefSeq" id="WP_074224461.1">
    <property type="nucleotide sequence ID" value="NZ_FSRC01000001.1"/>
</dbReference>
<dbReference type="STRING" id="226505.SAMN05444394_1764"/>
<dbReference type="OrthoDB" id="915634at2"/>
<evidence type="ECO:0000259" key="1">
    <source>
        <dbReference type="Pfam" id="PF03432"/>
    </source>
</evidence>
<reference evidence="3" key="1">
    <citation type="submission" date="2016-11" db="EMBL/GenBank/DDBJ databases">
        <authorList>
            <person name="Varghese N."/>
            <person name="Submissions S."/>
        </authorList>
    </citation>
    <scope>NUCLEOTIDE SEQUENCE [LARGE SCALE GENOMIC DNA]</scope>
    <source>
        <strain evidence="3">DSM 15292</strain>
    </source>
</reference>
<proteinExistence type="predicted"/>
<feature type="domain" description="MobA/VirD2-like nuclease" evidence="1">
    <location>
        <begin position="17"/>
        <end position="151"/>
    </location>
</feature>
<dbReference type="Proteomes" id="UP000185221">
    <property type="component" value="Unassembled WGS sequence"/>
</dbReference>
<dbReference type="AlphaFoldDB" id="A0A1N6E6A6"/>
<dbReference type="InterPro" id="IPR005094">
    <property type="entry name" value="Endonuclease_MobA/VirD2"/>
</dbReference>
<dbReference type="Pfam" id="PF03432">
    <property type="entry name" value="Relaxase"/>
    <property type="match status" value="1"/>
</dbReference>
<name>A0A1N6E6A6_9BACT</name>
<protein>
    <submittedName>
        <fullName evidence="2">Relaxase/Mobilisation nuclease domain-containing protein</fullName>
    </submittedName>
</protein>
<accession>A0A1N6E6A6</accession>